<feature type="compositionally biased region" description="Basic and acidic residues" evidence="1">
    <location>
        <begin position="18"/>
        <end position="31"/>
    </location>
</feature>
<protein>
    <submittedName>
        <fullName evidence="2">Uncharacterized protein</fullName>
    </submittedName>
</protein>
<feature type="region of interest" description="Disordered" evidence="1">
    <location>
        <begin position="1"/>
        <end position="40"/>
    </location>
</feature>
<evidence type="ECO:0000313" key="2">
    <source>
        <dbReference type="EMBL" id="WTS17474.1"/>
    </source>
</evidence>
<gene>
    <name evidence="2" type="ORF">OHU69_44480</name>
</gene>
<dbReference type="AlphaFoldDB" id="A0AAU1UIL1"/>
<accession>A0AAU1UIL1</accession>
<dbReference type="EMBL" id="CP108195">
    <property type="protein sequence ID" value="WTS17474.1"/>
    <property type="molecule type" value="Genomic_DNA"/>
</dbReference>
<evidence type="ECO:0000256" key="1">
    <source>
        <dbReference type="SAM" id="MobiDB-lite"/>
    </source>
</evidence>
<reference evidence="2" key="1">
    <citation type="submission" date="2022-10" db="EMBL/GenBank/DDBJ databases">
        <title>The complete genomes of actinobacterial strains from the NBC collection.</title>
        <authorList>
            <person name="Joergensen T.S."/>
            <person name="Alvarez Arevalo M."/>
            <person name="Sterndorff E.B."/>
            <person name="Faurdal D."/>
            <person name="Vuksanovic O."/>
            <person name="Mourched A.-S."/>
            <person name="Charusanti P."/>
            <person name="Shaw S."/>
            <person name="Blin K."/>
            <person name="Weber T."/>
        </authorList>
    </citation>
    <scope>NUCLEOTIDE SEQUENCE</scope>
    <source>
        <strain evidence="2">NBC_00119</strain>
    </source>
</reference>
<organism evidence="2">
    <name type="scientific">Streptomyces sp. NBC_00119</name>
    <dbReference type="NCBI Taxonomy" id="2975659"/>
    <lineage>
        <taxon>Bacteria</taxon>
        <taxon>Bacillati</taxon>
        <taxon>Actinomycetota</taxon>
        <taxon>Actinomycetes</taxon>
        <taxon>Kitasatosporales</taxon>
        <taxon>Streptomycetaceae</taxon>
        <taxon>Streptomyces</taxon>
    </lineage>
</organism>
<sequence length="40" mass="4310">MTASRPAPQDETLAATHHSRDNGRLGERDNWTRAASTGSS</sequence>
<name>A0AAU1UIL1_9ACTN</name>
<proteinExistence type="predicted"/>